<reference evidence="1 2" key="1">
    <citation type="submission" date="2016-10" db="EMBL/GenBank/DDBJ databases">
        <authorList>
            <person name="de Groot N.N."/>
        </authorList>
    </citation>
    <scope>NUCLEOTIDE SEQUENCE [LARGE SCALE GENOMIC DNA]</scope>
    <source>
        <strain evidence="1 2">CPCC 100156</strain>
    </source>
</reference>
<gene>
    <name evidence="1" type="ORF">SAMN04487779_100854</name>
</gene>
<dbReference type="Proteomes" id="UP000198925">
    <property type="component" value="Unassembled WGS sequence"/>
</dbReference>
<organism evidence="1 2">
    <name type="scientific">Belnapia rosea</name>
    <dbReference type="NCBI Taxonomy" id="938405"/>
    <lineage>
        <taxon>Bacteria</taxon>
        <taxon>Pseudomonadati</taxon>
        <taxon>Pseudomonadota</taxon>
        <taxon>Alphaproteobacteria</taxon>
        <taxon>Acetobacterales</taxon>
        <taxon>Roseomonadaceae</taxon>
        <taxon>Belnapia</taxon>
    </lineage>
</organism>
<protein>
    <submittedName>
        <fullName evidence="1">Uncharacterized protein</fullName>
    </submittedName>
</protein>
<dbReference type="AlphaFoldDB" id="A0A1G6UX76"/>
<dbReference type="STRING" id="938405.SAMN02927895_04420"/>
<evidence type="ECO:0000313" key="1">
    <source>
        <dbReference type="EMBL" id="SDD45949.1"/>
    </source>
</evidence>
<evidence type="ECO:0000313" key="2">
    <source>
        <dbReference type="Proteomes" id="UP000198925"/>
    </source>
</evidence>
<name>A0A1G6UX76_9PROT</name>
<sequence length="152" mass="16125">MPNLTLGPFAVERDGTLQPRVPGLRPAMRFAWRGRRCEAALTSEEVHLAAVAARIPSTAEARADRPGAFETIATLAGSLPPGWRARLLPDHRVMLEAAAPLPEPPTAVDLVAAMVRFALALDPYLDRLDSVCGTPWGTPGGVPSGTAKTWPG</sequence>
<accession>A0A1G6UX76</accession>
<keyword evidence="2" id="KW-1185">Reference proteome</keyword>
<dbReference type="RefSeq" id="WP_090663775.1">
    <property type="nucleotide sequence ID" value="NZ_FMZX01000008.1"/>
</dbReference>
<dbReference type="EMBL" id="FMZX01000008">
    <property type="protein sequence ID" value="SDD45949.1"/>
    <property type="molecule type" value="Genomic_DNA"/>
</dbReference>
<proteinExistence type="predicted"/>